<reference evidence="4 5" key="1">
    <citation type="submission" date="2016-04" db="EMBL/GenBank/DDBJ databases">
        <authorList>
            <person name="Evans L.H."/>
            <person name="Alamgir A."/>
            <person name="Owens N."/>
            <person name="Weber N.D."/>
            <person name="Virtaneva K."/>
            <person name="Barbian K."/>
            <person name="Babar A."/>
            <person name="Rosenke K."/>
        </authorList>
    </citation>
    <scope>NUCLEOTIDE SEQUENCE [LARGE SCALE GENOMIC DNA]</scope>
    <source>
        <strain evidence="4 5">LMa1</strain>
    </source>
</reference>
<dbReference type="Pfam" id="PF02634">
    <property type="entry name" value="FdhD-NarQ"/>
    <property type="match status" value="1"/>
</dbReference>
<feature type="active site" description="Cysteine persulfide intermediate" evidence="3">
    <location>
        <position position="105"/>
    </location>
</feature>
<dbReference type="RefSeq" id="WP_066667986.1">
    <property type="nucleotide sequence ID" value="NZ_LYVF01000137.1"/>
</dbReference>
<keyword evidence="4" id="KW-0808">Transferase</keyword>
<keyword evidence="1 3" id="KW-0963">Cytoplasm</keyword>
<dbReference type="AlphaFoldDB" id="A0A1B7LFH0"/>
<dbReference type="Gene3D" id="3.40.140.10">
    <property type="entry name" value="Cytidine Deaminase, domain 2"/>
    <property type="match status" value="1"/>
</dbReference>
<name>A0A1B7LFH0_9FIRM</name>
<dbReference type="NCBIfam" id="TIGR00129">
    <property type="entry name" value="fdhD_narQ"/>
    <property type="match status" value="1"/>
</dbReference>
<dbReference type="InterPro" id="IPR016193">
    <property type="entry name" value="Cytidine_deaminase-like"/>
</dbReference>
<comment type="caution">
    <text evidence="4">The sequence shown here is derived from an EMBL/GenBank/DDBJ whole genome shotgun (WGS) entry which is preliminary data.</text>
</comment>
<evidence type="ECO:0000256" key="1">
    <source>
        <dbReference type="ARBA" id="ARBA00022490"/>
    </source>
</evidence>
<comment type="function">
    <text evidence="3">Required for formate dehydrogenase (FDH) activity. Acts as a sulfur carrier protein that transfers sulfur from IscS to the molybdenum cofactor prior to its insertion into FDH.</text>
</comment>
<dbReference type="HAMAP" id="MF_00187">
    <property type="entry name" value="FdhD"/>
    <property type="match status" value="1"/>
</dbReference>
<comment type="similarity">
    <text evidence="3">Belongs to the FdhD family.</text>
</comment>
<accession>A0A1B7LFH0</accession>
<keyword evidence="5" id="KW-1185">Reference proteome</keyword>
<dbReference type="Gene3D" id="3.10.20.10">
    <property type="match status" value="1"/>
</dbReference>
<comment type="subcellular location">
    <subcellularLocation>
        <location evidence="3">Cytoplasm</location>
    </subcellularLocation>
</comment>
<dbReference type="PIRSF" id="PIRSF015626">
    <property type="entry name" value="FdhD"/>
    <property type="match status" value="1"/>
</dbReference>
<dbReference type="GO" id="GO:0097163">
    <property type="term" value="F:sulfur carrier activity"/>
    <property type="evidence" value="ECO:0007669"/>
    <property type="project" value="UniProtKB-UniRule"/>
</dbReference>
<dbReference type="STRING" id="1838280.A6M21_09010"/>
<organism evidence="4 5">
    <name type="scientific">Desulfotomaculum copahuensis</name>
    <dbReference type="NCBI Taxonomy" id="1838280"/>
    <lineage>
        <taxon>Bacteria</taxon>
        <taxon>Bacillati</taxon>
        <taxon>Bacillota</taxon>
        <taxon>Clostridia</taxon>
        <taxon>Eubacteriales</taxon>
        <taxon>Desulfotomaculaceae</taxon>
        <taxon>Desulfotomaculum</taxon>
    </lineage>
</organism>
<dbReference type="GO" id="GO:0006777">
    <property type="term" value="P:Mo-molybdopterin cofactor biosynthetic process"/>
    <property type="evidence" value="ECO:0007669"/>
    <property type="project" value="UniProtKB-UniRule"/>
</dbReference>
<dbReference type="PANTHER" id="PTHR30592">
    <property type="entry name" value="FORMATE DEHYDROGENASE"/>
    <property type="match status" value="1"/>
</dbReference>
<dbReference type="SUPFAM" id="SSF53927">
    <property type="entry name" value="Cytidine deaminase-like"/>
    <property type="match status" value="1"/>
</dbReference>
<dbReference type="EMBL" id="LYVF01000137">
    <property type="protein sequence ID" value="OAT82387.1"/>
    <property type="molecule type" value="Genomic_DNA"/>
</dbReference>
<keyword evidence="2 3" id="KW-0501">Molybdenum cofactor biosynthesis</keyword>
<dbReference type="Proteomes" id="UP000078532">
    <property type="component" value="Unassembled WGS sequence"/>
</dbReference>
<evidence type="ECO:0000313" key="5">
    <source>
        <dbReference type="Proteomes" id="UP000078532"/>
    </source>
</evidence>
<evidence type="ECO:0000256" key="2">
    <source>
        <dbReference type="ARBA" id="ARBA00023150"/>
    </source>
</evidence>
<evidence type="ECO:0000256" key="3">
    <source>
        <dbReference type="HAMAP-Rule" id="MF_00187"/>
    </source>
</evidence>
<dbReference type="InterPro" id="IPR003786">
    <property type="entry name" value="FdhD"/>
</dbReference>
<dbReference type="PANTHER" id="PTHR30592:SF1">
    <property type="entry name" value="SULFUR CARRIER PROTEIN FDHD"/>
    <property type="match status" value="1"/>
</dbReference>
<protein>
    <recommendedName>
        <fullName evidence="3">Sulfur carrier protein FdhD</fullName>
    </recommendedName>
</protein>
<feature type="binding site" evidence="3">
    <location>
        <begin position="244"/>
        <end position="249"/>
    </location>
    <ligand>
        <name>Mo-bis(molybdopterin guanine dinucleotide)</name>
        <dbReference type="ChEBI" id="CHEBI:60539"/>
    </ligand>
</feature>
<dbReference type="GO" id="GO:0005737">
    <property type="term" value="C:cytoplasm"/>
    <property type="evidence" value="ECO:0007669"/>
    <property type="project" value="UniProtKB-SubCell"/>
</dbReference>
<dbReference type="GO" id="GO:0016783">
    <property type="term" value="F:sulfurtransferase activity"/>
    <property type="evidence" value="ECO:0007669"/>
    <property type="project" value="InterPro"/>
</dbReference>
<sequence length="264" mass="28637">MPGITTTLPVEKFKDGRVITATDEVVREVPVTIFLNDEELVTLVCSPDQLEELAVGFLCAENILHRREDLKGITVNREDGLIWVETAGPSPQRQTFMKRYLTTCCGRGRSSFYFVNDARSIPPVNSKLQIEAVRLLDLERQLEASAATFGATGGTHGAALCSSAGILLFYEDIGRHNAVDKIFGRCFLDGLALNDKILAFSGRISSEILIKVARMGIPVLVSRGAPTDLALAMAAETGITVAGFARGDRMNVYTGAQRIIFGGQ</sequence>
<evidence type="ECO:0000313" key="4">
    <source>
        <dbReference type="EMBL" id="OAT82387.1"/>
    </source>
</evidence>
<gene>
    <name evidence="3" type="primary">fdhD</name>
    <name evidence="4" type="ORF">A6M21_09010</name>
</gene>
<dbReference type="OrthoDB" id="9782042at2"/>
<proteinExistence type="inferred from homology"/>